<dbReference type="EC" id="6.3.4.20" evidence="8"/>
<proteinExistence type="inferred from homology"/>
<comment type="pathway">
    <text evidence="1">Purine metabolism; 7-cyano-7-deazaguanine biosynthesis.</text>
</comment>
<dbReference type="GO" id="GO:0016874">
    <property type="term" value="F:ligase activity"/>
    <property type="evidence" value="ECO:0007669"/>
    <property type="project" value="UniProtKB-KW"/>
</dbReference>
<evidence type="ECO:0000256" key="6">
    <source>
        <dbReference type="ARBA" id="ARBA00022840"/>
    </source>
</evidence>
<dbReference type="PANTHER" id="PTHR42914:SF1">
    <property type="entry name" value="7-CYANO-7-DEAZAGUANINE SYNTHASE"/>
    <property type="match status" value="1"/>
</dbReference>
<evidence type="ECO:0000256" key="7">
    <source>
        <dbReference type="ARBA" id="ARBA00037993"/>
    </source>
</evidence>
<gene>
    <name evidence="10" type="ORF">GWI33_012054</name>
</gene>
<dbReference type="EMBL" id="JAACXV010011005">
    <property type="protein sequence ID" value="KAF7275236.1"/>
    <property type="molecule type" value="Genomic_DNA"/>
</dbReference>
<comment type="similarity">
    <text evidence="7">Belongs to the QueC family.</text>
</comment>
<evidence type="ECO:0000256" key="9">
    <source>
        <dbReference type="ARBA" id="ARBA00047890"/>
    </source>
</evidence>
<dbReference type="InterPro" id="IPR018317">
    <property type="entry name" value="QueC"/>
</dbReference>
<dbReference type="Proteomes" id="UP000625711">
    <property type="component" value="Unassembled WGS sequence"/>
</dbReference>
<dbReference type="Gene3D" id="3.40.50.620">
    <property type="entry name" value="HUPs"/>
    <property type="match status" value="1"/>
</dbReference>
<evidence type="ECO:0000256" key="3">
    <source>
        <dbReference type="ARBA" id="ARBA00022723"/>
    </source>
</evidence>
<evidence type="ECO:0000313" key="10">
    <source>
        <dbReference type="EMBL" id="KAF7275236.1"/>
    </source>
</evidence>
<accession>A0A834MB60</accession>
<dbReference type="Pfam" id="PF06508">
    <property type="entry name" value="QueC"/>
    <property type="match status" value="1"/>
</dbReference>
<dbReference type="AlphaFoldDB" id="A0A834MB60"/>
<evidence type="ECO:0000256" key="8">
    <source>
        <dbReference type="ARBA" id="ARBA00039149"/>
    </source>
</evidence>
<dbReference type="GO" id="GO:0005524">
    <property type="term" value="F:ATP binding"/>
    <property type="evidence" value="ECO:0007669"/>
    <property type="project" value="UniProtKB-KW"/>
</dbReference>
<evidence type="ECO:0000256" key="5">
    <source>
        <dbReference type="ARBA" id="ARBA00022833"/>
    </source>
</evidence>
<keyword evidence="2" id="KW-0436">Ligase</keyword>
<dbReference type="GO" id="GO:0046872">
    <property type="term" value="F:metal ion binding"/>
    <property type="evidence" value="ECO:0007669"/>
    <property type="project" value="UniProtKB-KW"/>
</dbReference>
<dbReference type="OrthoDB" id="448104at2759"/>
<organism evidence="10 11">
    <name type="scientific">Rhynchophorus ferrugineus</name>
    <name type="common">Red palm weevil</name>
    <name type="synonym">Curculio ferrugineus</name>
    <dbReference type="NCBI Taxonomy" id="354439"/>
    <lineage>
        <taxon>Eukaryota</taxon>
        <taxon>Metazoa</taxon>
        <taxon>Ecdysozoa</taxon>
        <taxon>Arthropoda</taxon>
        <taxon>Hexapoda</taxon>
        <taxon>Insecta</taxon>
        <taxon>Pterygota</taxon>
        <taxon>Neoptera</taxon>
        <taxon>Endopterygota</taxon>
        <taxon>Coleoptera</taxon>
        <taxon>Polyphaga</taxon>
        <taxon>Cucujiformia</taxon>
        <taxon>Curculionidae</taxon>
        <taxon>Dryophthorinae</taxon>
        <taxon>Rhynchophorus</taxon>
    </lineage>
</organism>
<comment type="caution">
    <text evidence="10">The sequence shown here is derived from an EMBL/GenBank/DDBJ whole genome shotgun (WGS) entry which is preliminary data.</text>
</comment>
<evidence type="ECO:0000313" key="11">
    <source>
        <dbReference type="Proteomes" id="UP000625711"/>
    </source>
</evidence>
<evidence type="ECO:0000256" key="4">
    <source>
        <dbReference type="ARBA" id="ARBA00022741"/>
    </source>
</evidence>
<sequence length="182" mass="19536">MANLATKAGVEGHPIKIETPLLHLSKANIIRLGLEHGLDYAQTVSCYQADAEGRACGKCDSCRLRQQGVLSTQTFAVDLSKSSNIQADLVKNCSESYTKAKVLSSAEASKFCKCTISTQAKMTNADEWAIQSAINAKKNPETLAVVQRTKKEMESCAGMPLIKKVQDATVAAMQKAAAAQKK</sequence>
<dbReference type="PANTHER" id="PTHR42914">
    <property type="entry name" value="7-CYANO-7-DEAZAGUANINE SYNTHASE"/>
    <property type="match status" value="1"/>
</dbReference>
<keyword evidence="11" id="KW-1185">Reference proteome</keyword>
<evidence type="ECO:0000256" key="2">
    <source>
        <dbReference type="ARBA" id="ARBA00022598"/>
    </source>
</evidence>
<reference evidence="10" key="1">
    <citation type="submission" date="2020-08" db="EMBL/GenBank/DDBJ databases">
        <title>Genome sequencing and assembly of the red palm weevil Rhynchophorus ferrugineus.</title>
        <authorList>
            <person name="Dias G.B."/>
            <person name="Bergman C.M."/>
            <person name="Manee M."/>
        </authorList>
    </citation>
    <scope>NUCLEOTIDE SEQUENCE</scope>
    <source>
        <strain evidence="10">AA-2017</strain>
        <tissue evidence="10">Whole larva</tissue>
    </source>
</reference>
<name>A0A834MB60_RHYFE</name>
<comment type="catalytic activity">
    <reaction evidence="9">
        <text>7-carboxy-7-carbaguanine + NH4(+) + 2 ATP = 7-cyano-7-carbaguanine + 2 AMP + 2 diphosphate + 2 H(+)</text>
        <dbReference type="Rhea" id="RHEA:27982"/>
        <dbReference type="ChEBI" id="CHEBI:15378"/>
        <dbReference type="ChEBI" id="CHEBI:28938"/>
        <dbReference type="ChEBI" id="CHEBI:30616"/>
        <dbReference type="ChEBI" id="CHEBI:33019"/>
        <dbReference type="ChEBI" id="CHEBI:45075"/>
        <dbReference type="ChEBI" id="CHEBI:61036"/>
        <dbReference type="ChEBI" id="CHEBI:456215"/>
        <dbReference type="EC" id="6.3.4.20"/>
    </reaction>
</comment>
<keyword evidence="3" id="KW-0479">Metal-binding</keyword>
<dbReference type="SUPFAM" id="SSF52402">
    <property type="entry name" value="Adenine nucleotide alpha hydrolases-like"/>
    <property type="match status" value="1"/>
</dbReference>
<protein>
    <recommendedName>
        <fullName evidence="8">7-cyano-7-deazaguanine synthase</fullName>
        <ecNumber evidence="8">6.3.4.20</ecNumber>
    </recommendedName>
</protein>
<keyword evidence="4" id="KW-0547">Nucleotide-binding</keyword>
<dbReference type="InterPro" id="IPR014729">
    <property type="entry name" value="Rossmann-like_a/b/a_fold"/>
</dbReference>
<evidence type="ECO:0000256" key="1">
    <source>
        <dbReference type="ARBA" id="ARBA00005061"/>
    </source>
</evidence>
<keyword evidence="6" id="KW-0067">ATP-binding</keyword>
<keyword evidence="5" id="KW-0862">Zinc</keyword>